<evidence type="ECO:0000256" key="8">
    <source>
        <dbReference type="ARBA" id="ARBA00022912"/>
    </source>
</evidence>
<dbReference type="GO" id="GO:0006370">
    <property type="term" value="P:7-methylguanosine mRNA capping"/>
    <property type="evidence" value="ECO:0007669"/>
    <property type="project" value="UniProtKB-KW"/>
</dbReference>
<dbReference type="PROSITE" id="PS50056">
    <property type="entry name" value="TYR_PHOSPHATASE_2"/>
    <property type="match status" value="1"/>
</dbReference>
<feature type="active site" description="Phosphocysteine intermediate" evidence="13">
    <location>
        <position position="218"/>
    </location>
</feature>
<protein>
    <recommendedName>
        <fullName evidence="2">mRNA guanylyltransferase</fullName>
        <ecNumber evidence="2">2.7.7.50</ecNumber>
    </recommendedName>
</protein>
<evidence type="ECO:0000256" key="5">
    <source>
        <dbReference type="ARBA" id="ARBA00022695"/>
    </source>
</evidence>
<dbReference type="AlphaFoldDB" id="A0A8X8WZK4"/>
<evidence type="ECO:0000256" key="13">
    <source>
        <dbReference type="PIRSR" id="PIRSR036958-1"/>
    </source>
</evidence>
<dbReference type="InterPro" id="IPR013846">
    <property type="entry name" value="mRNA_cap_enzyme_C"/>
</dbReference>
<dbReference type="Pfam" id="PF00782">
    <property type="entry name" value="DSPc"/>
    <property type="match status" value="1"/>
</dbReference>
<feature type="binding site" evidence="15">
    <location>
        <position position="407"/>
    </location>
    <ligand>
        <name>GTP</name>
        <dbReference type="ChEBI" id="CHEBI:37565"/>
    </ligand>
</feature>
<dbReference type="PROSITE" id="PS00383">
    <property type="entry name" value="TYR_PHOSPHATASE_1"/>
    <property type="match status" value="1"/>
</dbReference>
<evidence type="ECO:0000259" key="17">
    <source>
        <dbReference type="PROSITE" id="PS50054"/>
    </source>
</evidence>
<organism evidence="19">
    <name type="scientific">Salvia splendens</name>
    <name type="common">Scarlet sage</name>
    <dbReference type="NCBI Taxonomy" id="180675"/>
    <lineage>
        <taxon>Eukaryota</taxon>
        <taxon>Viridiplantae</taxon>
        <taxon>Streptophyta</taxon>
        <taxon>Embryophyta</taxon>
        <taxon>Tracheophyta</taxon>
        <taxon>Spermatophyta</taxon>
        <taxon>Magnoliopsida</taxon>
        <taxon>eudicotyledons</taxon>
        <taxon>Gunneridae</taxon>
        <taxon>Pentapetalae</taxon>
        <taxon>asterids</taxon>
        <taxon>lamiids</taxon>
        <taxon>Lamiales</taxon>
        <taxon>Lamiaceae</taxon>
        <taxon>Nepetoideae</taxon>
        <taxon>Mentheae</taxon>
        <taxon>Salviinae</taxon>
        <taxon>Salvia</taxon>
        <taxon>Salvia subgen. Calosphace</taxon>
        <taxon>core Calosphace</taxon>
    </lineage>
</organism>
<dbReference type="PIRSF" id="PIRSF036958">
    <property type="entry name" value="mRNA_capping_HCE"/>
    <property type="match status" value="1"/>
</dbReference>
<evidence type="ECO:0000256" key="1">
    <source>
        <dbReference type="ARBA" id="ARBA00004123"/>
    </source>
</evidence>
<keyword evidence="20" id="KW-1185">Reference proteome</keyword>
<name>A0A8X8WZK4_SALSN</name>
<dbReference type="Pfam" id="PF01331">
    <property type="entry name" value="mRNA_cap_enzyme"/>
    <property type="match status" value="2"/>
</dbReference>
<keyword evidence="6 15" id="KW-0547">Nucleotide-binding</keyword>
<comment type="caution">
    <text evidence="19">The sequence shown here is derived from an EMBL/GenBank/DDBJ whole genome shotgun (WGS) entry which is preliminary data.</text>
</comment>
<evidence type="ECO:0000259" key="18">
    <source>
        <dbReference type="PROSITE" id="PS50056"/>
    </source>
</evidence>
<evidence type="ECO:0000256" key="3">
    <source>
        <dbReference type="ARBA" id="ARBA00022664"/>
    </source>
</evidence>
<dbReference type="SUPFAM" id="SSF50249">
    <property type="entry name" value="Nucleic acid-binding proteins"/>
    <property type="match status" value="1"/>
</dbReference>
<dbReference type="Gene3D" id="3.90.190.10">
    <property type="entry name" value="Protein tyrosine phosphatase superfamily"/>
    <property type="match status" value="1"/>
</dbReference>
<sequence>MIASMDLNASPEPEEDEVFPKPQSEEDNVQYYEHVDHEQSGASIARREREERILRMRRQHPDDRPSYGYQPSQRDDVYKAKRQRPNSRLPPGELCGMSLGWLQCNEDPFRWLDCPAYGSEIGGFLIPSKVPLGESFNEEILPGKRYSSKQIGLVIDLTNSSRYYNLNDWRKEGIKHVKIPCKGRDSVPENEAVNKFVYEVQQFMSRQRQPKKHILVHCTHGHNRTGYMIAHYLMRTSPMSVTQAIKTFSEARPPGIYKPDYIDALYSFYHEKKPEMVVCPPTPEWKKSSELDLNGDAVPDDDDDDDGDPTAPPDETNETRTMLTNDDLLGDNIPSDQEVVMRQFVYQTMKLPGGVRGPQHFPGSHPVSLNRENLQLLRQRYYYATWKADGTRYMMLITIDGCYLIDRHFSFRRVQMRFPCRHTNEGGAERVYHHFTLLDGEMVIDTMPDTQKQERRYLVYDMMAINQVSLVETRDGLATANICDDTDHFMNVGKWLRRKSLSHGILRDNTYIRVKTLTIDMNWSLSGFVIILLFYADLSLFFTSSVRRKDFWLLSTVTKLLKGFIPNLSHDADGLIFQVLKRLEPGWDDPYVPRTHEGLLKWKYPEMNSVDFLFEMVESHQILYLHERGKKKLMDNRVVFPGQYVSVLKHSNWIACLRLENITSACIDFPFLILVNACLGWVFLTPFTADDGPDASAYNGKIIECSWNSKEDAWVCMRVRVDKGNPNDFNTYRKVMRSIKDNITEDVLLNEINEIICLPMYSDRIQSESKVHNASRRR</sequence>
<feature type="active site" description="N6-GMP-lysine intermediate" evidence="14">
    <location>
        <position position="387"/>
    </location>
</feature>
<evidence type="ECO:0000256" key="7">
    <source>
        <dbReference type="ARBA" id="ARBA00022801"/>
    </source>
</evidence>
<dbReference type="GO" id="GO:0005634">
    <property type="term" value="C:nucleus"/>
    <property type="evidence" value="ECO:0007669"/>
    <property type="project" value="UniProtKB-SubCell"/>
</dbReference>
<feature type="region of interest" description="Disordered" evidence="16">
    <location>
        <begin position="1"/>
        <end position="89"/>
    </location>
</feature>
<dbReference type="EMBL" id="PNBA02000013">
    <property type="protein sequence ID" value="KAG6403209.1"/>
    <property type="molecule type" value="Genomic_DNA"/>
</dbReference>
<feature type="domain" description="Tyrosine-protein phosphatase" evidence="17">
    <location>
        <begin position="117"/>
        <end position="275"/>
    </location>
</feature>
<proteinExistence type="predicted"/>
<keyword evidence="3" id="KW-0507">mRNA processing</keyword>
<evidence type="ECO:0000313" key="19">
    <source>
        <dbReference type="EMBL" id="KAG6403209.1"/>
    </source>
</evidence>
<dbReference type="PANTHER" id="PTHR10367">
    <property type="entry name" value="MRNA-CAPPING ENZYME"/>
    <property type="match status" value="1"/>
</dbReference>
<evidence type="ECO:0000313" key="20">
    <source>
        <dbReference type="Proteomes" id="UP000298416"/>
    </source>
</evidence>
<dbReference type="SUPFAM" id="SSF52799">
    <property type="entry name" value="(Phosphotyrosine protein) phosphatases II"/>
    <property type="match status" value="1"/>
</dbReference>
<dbReference type="CDD" id="cd07895">
    <property type="entry name" value="Adenylation_mRNA_capping"/>
    <property type="match status" value="1"/>
</dbReference>
<dbReference type="EC" id="2.7.7.50" evidence="2"/>
<reference evidence="19" key="2">
    <citation type="submission" date="2020-08" db="EMBL/GenBank/DDBJ databases">
        <title>Plant Genome Project.</title>
        <authorList>
            <person name="Zhang R.-G."/>
        </authorList>
    </citation>
    <scope>NUCLEOTIDE SEQUENCE</scope>
    <source>
        <strain evidence="19">Huo1</strain>
        <tissue evidence="19">Leaf</tissue>
    </source>
</reference>
<evidence type="ECO:0000256" key="4">
    <source>
        <dbReference type="ARBA" id="ARBA00022679"/>
    </source>
</evidence>
<keyword evidence="9" id="KW-0506">mRNA capping</keyword>
<keyword evidence="10 15" id="KW-0342">GTP-binding</keyword>
<feature type="binding site" evidence="15">
    <location>
        <position position="392"/>
    </location>
    <ligand>
        <name>GTP</name>
        <dbReference type="ChEBI" id="CHEBI:37565"/>
    </ligand>
</feature>
<evidence type="ECO:0000256" key="9">
    <source>
        <dbReference type="ARBA" id="ARBA00023042"/>
    </source>
</evidence>
<dbReference type="InterPro" id="IPR051029">
    <property type="entry name" value="mRNA_Capping_Enz/RNA_Phosphat"/>
</dbReference>
<dbReference type="InterPro" id="IPR012340">
    <property type="entry name" value="NA-bd_OB-fold"/>
</dbReference>
<dbReference type="SUPFAM" id="SSF56091">
    <property type="entry name" value="DNA ligase/mRNA capping enzyme, catalytic domain"/>
    <property type="match status" value="1"/>
</dbReference>
<evidence type="ECO:0000256" key="2">
    <source>
        <dbReference type="ARBA" id="ARBA00012475"/>
    </source>
</evidence>
<comment type="catalytic activity">
    <reaction evidence="12">
        <text>a 5'-end diphospho-ribonucleoside in mRNA + GTP + H(+) = a 5'-end (5'-triphosphoguanosine)-ribonucleoside in mRNA + diphosphate</text>
        <dbReference type="Rhea" id="RHEA:67012"/>
        <dbReference type="Rhea" id="RHEA-COMP:17165"/>
        <dbReference type="Rhea" id="RHEA-COMP:17166"/>
        <dbReference type="ChEBI" id="CHEBI:15378"/>
        <dbReference type="ChEBI" id="CHEBI:33019"/>
        <dbReference type="ChEBI" id="CHEBI:37565"/>
        <dbReference type="ChEBI" id="CHEBI:167616"/>
        <dbReference type="ChEBI" id="CHEBI:167617"/>
        <dbReference type="EC" id="2.7.7.50"/>
    </reaction>
    <physiologicalReaction direction="left-to-right" evidence="12">
        <dbReference type="Rhea" id="RHEA:67013"/>
    </physiologicalReaction>
</comment>
<evidence type="ECO:0000256" key="14">
    <source>
        <dbReference type="PIRSR" id="PIRSR036958-2"/>
    </source>
</evidence>
<dbReference type="PANTHER" id="PTHR10367:SF17">
    <property type="entry name" value="MRNA-CAPPING ENZYME"/>
    <property type="match status" value="1"/>
</dbReference>
<dbReference type="Proteomes" id="UP000298416">
    <property type="component" value="Unassembled WGS sequence"/>
</dbReference>
<dbReference type="Gene3D" id="3.30.470.30">
    <property type="entry name" value="DNA ligase/mRNA capping enzyme"/>
    <property type="match status" value="1"/>
</dbReference>
<feature type="region of interest" description="Disordered" evidence="16">
    <location>
        <begin position="281"/>
        <end position="329"/>
    </location>
</feature>
<gene>
    <name evidence="19" type="ORF">SASPL_135426</name>
</gene>
<accession>A0A8X8WZK4</accession>
<dbReference type="PROSITE" id="PS50054">
    <property type="entry name" value="TYR_PHOSPHATASE_DUAL"/>
    <property type="match status" value="1"/>
</dbReference>
<keyword evidence="11" id="KW-0539">Nucleus</keyword>
<feature type="compositionally biased region" description="Acidic residues" evidence="16">
    <location>
        <begin position="298"/>
        <end position="308"/>
    </location>
</feature>
<feature type="domain" description="Tyrosine specific protein phosphatases" evidence="18">
    <location>
        <begin position="194"/>
        <end position="263"/>
    </location>
</feature>
<dbReference type="Gene3D" id="2.40.50.140">
    <property type="entry name" value="Nucleic acid-binding proteins"/>
    <property type="match status" value="1"/>
</dbReference>
<evidence type="ECO:0000256" key="16">
    <source>
        <dbReference type="SAM" id="MobiDB-lite"/>
    </source>
</evidence>
<dbReference type="InterPro" id="IPR016130">
    <property type="entry name" value="Tyr_Pase_AS"/>
</dbReference>
<evidence type="ECO:0000256" key="6">
    <source>
        <dbReference type="ARBA" id="ARBA00022741"/>
    </source>
</evidence>
<dbReference type="GO" id="GO:0005525">
    <property type="term" value="F:GTP binding"/>
    <property type="evidence" value="ECO:0007669"/>
    <property type="project" value="UniProtKB-KW"/>
</dbReference>
<dbReference type="FunFam" id="3.90.190.10:FF:000055">
    <property type="entry name" value="mRNA capping enzyme family protein"/>
    <property type="match status" value="1"/>
</dbReference>
<reference evidence="19" key="1">
    <citation type="submission" date="2018-01" db="EMBL/GenBank/DDBJ databases">
        <authorList>
            <person name="Mao J.F."/>
        </authorList>
    </citation>
    <scope>NUCLEOTIDE SEQUENCE</scope>
    <source>
        <strain evidence="19">Huo1</strain>
        <tissue evidence="19">Leaf</tissue>
    </source>
</reference>
<feature type="compositionally biased region" description="Basic and acidic residues" evidence="16">
    <location>
        <begin position="33"/>
        <end position="65"/>
    </location>
</feature>
<dbReference type="InterPro" id="IPR029021">
    <property type="entry name" value="Prot-tyrosine_phosphatase-like"/>
</dbReference>
<feature type="binding site" evidence="15">
    <location>
        <begin position="439"/>
        <end position="441"/>
    </location>
    <ligand>
        <name>GTP</name>
        <dbReference type="ChEBI" id="CHEBI:37565"/>
    </ligand>
</feature>
<evidence type="ECO:0000256" key="12">
    <source>
        <dbReference type="ARBA" id="ARBA00044624"/>
    </source>
</evidence>
<evidence type="ECO:0000256" key="15">
    <source>
        <dbReference type="PIRSR" id="PIRSR036958-3"/>
    </source>
</evidence>
<dbReference type="GO" id="GO:0005524">
    <property type="term" value="F:ATP binding"/>
    <property type="evidence" value="ECO:0007669"/>
    <property type="project" value="InterPro"/>
</dbReference>
<dbReference type="SMART" id="SM00195">
    <property type="entry name" value="DSPc"/>
    <property type="match status" value="1"/>
</dbReference>
<keyword evidence="8" id="KW-0904">Protein phosphatase</keyword>
<dbReference type="InterPro" id="IPR000387">
    <property type="entry name" value="Tyr_Pase_dom"/>
</dbReference>
<keyword evidence="7" id="KW-0378">Hydrolase</keyword>
<comment type="subcellular location">
    <subcellularLocation>
        <location evidence="1">Nucleus</location>
    </subcellularLocation>
</comment>
<dbReference type="CDD" id="cd14502">
    <property type="entry name" value="RNA_5'-triphosphatase"/>
    <property type="match status" value="1"/>
</dbReference>
<feature type="binding site" evidence="15">
    <location>
        <begin position="601"/>
        <end position="603"/>
    </location>
    <ligand>
        <name>GTP</name>
        <dbReference type="ChEBI" id="CHEBI:37565"/>
    </ligand>
</feature>
<dbReference type="InterPro" id="IPR017074">
    <property type="entry name" value="mRNA_cap_enz_bifunc"/>
</dbReference>
<dbReference type="InterPro" id="IPR020422">
    <property type="entry name" value="TYR_PHOSPHATASE_DUAL_dom"/>
</dbReference>
<dbReference type="InterPro" id="IPR000340">
    <property type="entry name" value="Dual-sp_phosphatase_cat-dom"/>
</dbReference>
<evidence type="ECO:0000256" key="10">
    <source>
        <dbReference type="ARBA" id="ARBA00023134"/>
    </source>
</evidence>
<dbReference type="GO" id="GO:0140818">
    <property type="term" value="F:mRNA 5'-triphosphate monophosphatase activity"/>
    <property type="evidence" value="ECO:0007669"/>
    <property type="project" value="InterPro"/>
</dbReference>
<feature type="binding site" evidence="15">
    <location>
        <begin position="718"/>
        <end position="723"/>
    </location>
    <ligand>
        <name>GTP</name>
        <dbReference type="ChEBI" id="CHEBI:37565"/>
    </ligand>
</feature>
<dbReference type="GO" id="GO:0004484">
    <property type="term" value="F:mRNA guanylyltransferase activity"/>
    <property type="evidence" value="ECO:0007669"/>
    <property type="project" value="UniProtKB-EC"/>
</dbReference>
<dbReference type="GO" id="GO:0004721">
    <property type="term" value="F:phosphoprotein phosphatase activity"/>
    <property type="evidence" value="ECO:0007669"/>
    <property type="project" value="UniProtKB-KW"/>
</dbReference>
<keyword evidence="5" id="KW-0548">Nucleotidyltransferase</keyword>
<evidence type="ECO:0000256" key="11">
    <source>
        <dbReference type="ARBA" id="ARBA00023242"/>
    </source>
</evidence>
<keyword evidence="4" id="KW-0808">Transferase</keyword>
<dbReference type="InterPro" id="IPR001339">
    <property type="entry name" value="mRNA_cap_enzyme_adenylation"/>
</dbReference>
<dbReference type="Pfam" id="PF03919">
    <property type="entry name" value="mRNA_cap_C"/>
    <property type="match status" value="1"/>
</dbReference>